<dbReference type="eggNOG" id="COG1636">
    <property type="taxonomic scope" value="Bacteria"/>
</dbReference>
<evidence type="ECO:0000313" key="18">
    <source>
        <dbReference type="EMBL" id="AIH04630.1"/>
    </source>
</evidence>
<keyword evidence="6 17" id="KW-0004">4Fe-4S</keyword>
<protein>
    <recommendedName>
        <fullName evidence="5 17">Epoxyqueuosine reductase QueH</fullName>
        <ecNumber evidence="4 17">1.17.99.6</ecNumber>
    </recommendedName>
    <alternativeName>
        <fullName evidence="15 17">Queuosine biosynthesis protein QueH</fullName>
    </alternativeName>
</protein>
<evidence type="ECO:0000256" key="16">
    <source>
        <dbReference type="ARBA" id="ARBA00047415"/>
    </source>
</evidence>
<dbReference type="GO" id="GO:0052693">
    <property type="term" value="F:epoxyqueuosine reductase activity"/>
    <property type="evidence" value="ECO:0007669"/>
    <property type="project" value="UniProtKB-UniRule"/>
</dbReference>
<organism evidence="18 19">
    <name type="scientific">Thermodesulfobacterium commune DSM 2178</name>
    <dbReference type="NCBI Taxonomy" id="289377"/>
    <lineage>
        <taxon>Bacteria</taxon>
        <taxon>Pseudomonadati</taxon>
        <taxon>Thermodesulfobacteriota</taxon>
        <taxon>Thermodesulfobacteria</taxon>
        <taxon>Thermodesulfobacteriales</taxon>
        <taxon>Thermodesulfobacteriaceae</taxon>
        <taxon>Thermodesulfobacterium</taxon>
    </lineage>
</organism>
<dbReference type="PANTHER" id="PTHR36701:SF1">
    <property type="entry name" value="EPOXYQUEUOSINE REDUCTASE QUEH"/>
    <property type="match status" value="1"/>
</dbReference>
<dbReference type="Pfam" id="PF02677">
    <property type="entry name" value="QueH"/>
    <property type="match status" value="1"/>
</dbReference>
<evidence type="ECO:0000256" key="3">
    <source>
        <dbReference type="ARBA" id="ARBA00008207"/>
    </source>
</evidence>
<evidence type="ECO:0000256" key="17">
    <source>
        <dbReference type="HAMAP-Rule" id="MF_02089"/>
    </source>
</evidence>
<dbReference type="GO" id="GO:0051539">
    <property type="term" value="F:4 iron, 4 sulfur cluster binding"/>
    <property type="evidence" value="ECO:0007669"/>
    <property type="project" value="UniProtKB-UniRule"/>
</dbReference>
<feature type="binding site" evidence="17">
    <location>
        <position position="88"/>
    </location>
    <ligand>
        <name>[4Fe-4S] cluster</name>
        <dbReference type="ChEBI" id="CHEBI:49883"/>
    </ligand>
</feature>
<evidence type="ECO:0000256" key="2">
    <source>
        <dbReference type="ARBA" id="ARBA00004691"/>
    </source>
</evidence>
<dbReference type="OrthoDB" id="9801033at2"/>
<keyword evidence="10 17" id="KW-0560">Oxidoreductase</keyword>
<keyword evidence="13 17" id="KW-1015">Disulfide bond</keyword>
<dbReference type="PaxDb" id="289377-HL41_08145"/>
<sequence length="188" mass="22613">MILIHVCCGPCLLYPLSWFKEKGIEVLGYFYNPNIHPYREFKVRVKALEQVETLKGIKIIWDKTYGLRFFVKETFMVCENPEKRCERCYVIRLRQTVKKALELKAEAFTTTLLYSIYQKHNLIKEIAEDLSHKYRIPFFYEDFRKGYKLGQEEAITLELYRQSYCGCIFSEEERYSKALIKELKRKNK</sequence>
<dbReference type="PANTHER" id="PTHR36701">
    <property type="entry name" value="EPOXYQUEUOSINE REDUCTASE QUEH"/>
    <property type="match status" value="1"/>
</dbReference>
<keyword evidence="12 17" id="KW-0411">Iron-sulfur</keyword>
<evidence type="ECO:0000313" key="19">
    <source>
        <dbReference type="Proteomes" id="UP000028481"/>
    </source>
</evidence>
<feature type="binding site" evidence="17">
    <location>
        <position position="7"/>
    </location>
    <ligand>
        <name>[4Fe-4S] cluster</name>
        <dbReference type="ChEBI" id="CHEBI:49883"/>
    </ligand>
</feature>
<evidence type="ECO:0000256" key="4">
    <source>
        <dbReference type="ARBA" id="ARBA00012622"/>
    </source>
</evidence>
<evidence type="ECO:0000256" key="14">
    <source>
        <dbReference type="ARBA" id="ARBA00023284"/>
    </source>
</evidence>
<name>A0A075WUK5_9BACT</name>
<reference evidence="18 19" key="1">
    <citation type="journal article" date="2015" name="Genome Announc.">
        <title>Genome Sequence of a Sulfate-Reducing Thermophilic Bacterium, Thermodesulfobacterium commune DSM 2178T (Phylum Thermodesulfobacteria).</title>
        <authorList>
            <person name="Bhatnagar S."/>
            <person name="Badger J.H."/>
            <person name="Madupu R."/>
            <person name="Khouri H.M."/>
            <person name="O'Connor E.M."/>
            <person name="Robb F.T."/>
            <person name="Ward N.L."/>
            <person name="Eisen J.A."/>
        </authorList>
    </citation>
    <scope>NUCLEOTIDE SEQUENCE [LARGE SCALE GENOMIC DNA]</scope>
    <source>
        <strain evidence="18 19">DSM 2178</strain>
    </source>
</reference>
<evidence type="ECO:0000256" key="10">
    <source>
        <dbReference type="ARBA" id="ARBA00023002"/>
    </source>
</evidence>
<evidence type="ECO:0000256" key="15">
    <source>
        <dbReference type="ARBA" id="ARBA00031446"/>
    </source>
</evidence>
<keyword evidence="9 17" id="KW-0671">Queuosine biosynthesis</keyword>
<keyword evidence="19" id="KW-1185">Reference proteome</keyword>
<gene>
    <name evidence="17" type="primary">queH</name>
    <name evidence="18" type="ORF">HL41_08145</name>
</gene>
<dbReference type="EC" id="1.17.99.6" evidence="4 17"/>
<dbReference type="STRING" id="289377.HL41_08145"/>
<dbReference type="HOGENOM" id="CLU_088177_1_1_0"/>
<comment type="similarity">
    <text evidence="3 17">Belongs to the QueH family.</text>
</comment>
<dbReference type="HAMAP" id="MF_02089">
    <property type="entry name" value="QueH"/>
    <property type="match status" value="1"/>
</dbReference>
<dbReference type="UniPathway" id="UPA00392"/>
<evidence type="ECO:0000256" key="13">
    <source>
        <dbReference type="ARBA" id="ARBA00023157"/>
    </source>
</evidence>
<evidence type="ECO:0000256" key="1">
    <source>
        <dbReference type="ARBA" id="ARBA00002268"/>
    </source>
</evidence>
<comment type="pathway">
    <text evidence="2 17">tRNA modification; tRNA-queuosine biosynthesis.</text>
</comment>
<evidence type="ECO:0000256" key="11">
    <source>
        <dbReference type="ARBA" id="ARBA00023004"/>
    </source>
</evidence>
<dbReference type="AlphaFoldDB" id="A0A075WUK5"/>
<accession>A0A075WUK5</accession>
<dbReference type="GO" id="GO:0008616">
    <property type="term" value="P:tRNA queuosine(34) biosynthetic process"/>
    <property type="evidence" value="ECO:0007669"/>
    <property type="project" value="UniProtKB-UniRule"/>
</dbReference>
<evidence type="ECO:0000256" key="12">
    <source>
        <dbReference type="ARBA" id="ARBA00023014"/>
    </source>
</evidence>
<keyword evidence="7 17" id="KW-0819">tRNA processing</keyword>
<dbReference type="RefSeq" id="WP_038062793.1">
    <property type="nucleotide sequence ID" value="NZ_CP008796.1"/>
</dbReference>
<keyword evidence="14 17" id="KW-0676">Redox-active center</keyword>
<evidence type="ECO:0000256" key="7">
    <source>
        <dbReference type="ARBA" id="ARBA00022694"/>
    </source>
</evidence>
<proteinExistence type="inferred from homology"/>
<dbReference type="GO" id="GO:0046872">
    <property type="term" value="F:metal ion binding"/>
    <property type="evidence" value="ECO:0007669"/>
    <property type="project" value="UniProtKB-KW"/>
</dbReference>
<evidence type="ECO:0000256" key="5">
    <source>
        <dbReference type="ARBA" id="ARBA00016895"/>
    </source>
</evidence>
<dbReference type="EMBL" id="CP008796">
    <property type="protein sequence ID" value="AIH04630.1"/>
    <property type="molecule type" value="Genomic_DNA"/>
</dbReference>
<keyword evidence="11 17" id="KW-0408">Iron</keyword>
<dbReference type="InterPro" id="IPR003828">
    <property type="entry name" value="QueH"/>
</dbReference>
<evidence type="ECO:0000256" key="6">
    <source>
        <dbReference type="ARBA" id="ARBA00022485"/>
    </source>
</evidence>
<evidence type="ECO:0000256" key="9">
    <source>
        <dbReference type="ARBA" id="ARBA00022785"/>
    </source>
</evidence>
<comment type="catalytic activity">
    <reaction evidence="16 17">
        <text>epoxyqueuosine(34) in tRNA + AH2 = queuosine(34) in tRNA + A + H2O</text>
        <dbReference type="Rhea" id="RHEA:32159"/>
        <dbReference type="Rhea" id="RHEA-COMP:18571"/>
        <dbReference type="Rhea" id="RHEA-COMP:18582"/>
        <dbReference type="ChEBI" id="CHEBI:13193"/>
        <dbReference type="ChEBI" id="CHEBI:15377"/>
        <dbReference type="ChEBI" id="CHEBI:17499"/>
        <dbReference type="ChEBI" id="CHEBI:194431"/>
        <dbReference type="ChEBI" id="CHEBI:194443"/>
        <dbReference type="EC" id="1.17.99.6"/>
    </reaction>
</comment>
<comment type="function">
    <text evidence="1 17">Catalyzes the conversion of epoxyqueuosine (oQ) to queuosine (Q), which is a hypermodified base found in the wobble positions of tRNA(Asp), tRNA(Asn), tRNA(His) and tRNA(Tyr).</text>
</comment>
<evidence type="ECO:0000256" key="8">
    <source>
        <dbReference type="ARBA" id="ARBA00022723"/>
    </source>
</evidence>
<feature type="binding site" evidence="17">
    <location>
        <position position="85"/>
    </location>
    <ligand>
        <name>[4Fe-4S] cluster</name>
        <dbReference type="ChEBI" id="CHEBI:49883"/>
    </ligand>
</feature>
<dbReference type="KEGG" id="tcm:HL41_08145"/>
<feature type="binding site" evidence="17">
    <location>
        <position position="8"/>
    </location>
    <ligand>
        <name>[4Fe-4S] cluster</name>
        <dbReference type="ChEBI" id="CHEBI:49883"/>
    </ligand>
</feature>
<dbReference type="Proteomes" id="UP000028481">
    <property type="component" value="Chromosome"/>
</dbReference>
<keyword evidence="8 17" id="KW-0479">Metal-binding</keyword>
<feature type="disulfide bond" description="Redox-active" evidence="17">
    <location>
        <begin position="165"/>
        <end position="167"/>
    </location>
</feature>